<proteinExistence type="predicted"/>
<feature type="non-terminal residue" evidence="1">
    <location>
        <position position="52"/>
    </location>
</feature>
<organism evidence="1">
    <name type="scientific">Nothobranchius kuhntae</name>
    <name type="common">Beira killifish</name>
    <dbReference type="NCBI Taxonomy" id="321403"/>
    <lineage>
        <taxon>Eukaryota</taxon>
        <taxon>Metazoa</taxon>
        <taxon>Chordata</taxon>
        <taxon>Craniata</taxon>
        <taxon>Vertebrata</taxon>
        <taxon>Euteleostomi</taxon>
        <taxon>Actinopterygii</taxon>
        <taxon>Neopterygii</taxon>
        <taxon>Teleostei</taxon>
        <taxon>Neoteleostei</taxon>
        <taxon>Acanthomorphata</taxon>
        <taxon>Ovalentaria</taxon>
        <taxon>Atherinomorphae</taxon>
        <taxon>Cyprinodontiformes</taxon>
        <taxon>Nothobranchiidae</taxon>
        <taxon>Nothobranchius</taxon>
    </lineage>
</organism>
<name>A0A1A8JIA1_NOTKU</name>
<reference evidence="1" key="1">
    <citation type="submission" date="2016-05" db="EMBL/GenBank/DDBJ databases">
        <authorList>
            <person name="Lavstsen T."/>
            <person name="Jespersen J.S."/>
        </authorList>
    </citation>
    <scope>NUCLEOTIDE SEQUENCE</scope>
    <source>
        <tissue evidence="1">Brain</tissue>
    </source>
</reference>
<dbReference type="EMBL" id="HAED01022890">
    <property type="protein sequence ID" value="SBR09668.1"/>
    <property type="molecule type" value="Transcribed_RNA"/>
</dbReference>
<gene>
    <name evidence="1" type="primary">OL-VIT1</name>
</gene>
<feature type="non-terminal residue" evidence="1">
    <location>
        <position position="1"/>
    </location>
</feature>
<accession>A0A1A8JIA1</accession>
<evidence type="ECO:0000313" key="1">
    <source>
        <dbReference type="EMBL" id="SBR09668.1"/>
    </source>
</evidence>
<reference evidence="1" key="2">
    <citation type="submission" date="2016-06" db="EMBL/GenBank/DDBJ databases">
        <title>The genome of a short-lived fish provides insights into sex chromosome evolution and the genetic control of aging.</title>
        <authorList>
            <person name="Reichwald K."/>
            <person name="Felder M."/>
            <person name="Petzold A."/>
            <person name="Koch P."/>
            <person name="Groth M."/>
            <person name="Platzer M."/>
        </authorList>
    </citation>
    <scope>NUCLEOTIDE SEQUENCE</scope>
    <source>
        <tissue evidence="1">Brain</tissue>
    </source>
</reference>
<protein>
    <submittedName>
        <fullName evidence="1">Vitellogenin 1</fullName>
    </submittedName>
</protein>
<sequence>QRQSLVFLEVKKEVIPTIKAEYHQRGSLMYEFSDELLETPLQLIKITNAGIP</sequence>
<dbReference type="AlphaFoldDB" id="A0A1A8JIA1"/>